<organism evidence="1 2">
    <name type="scientific">Sphagnum jensenii</name>
    <dbReference type="NCBI Taxonomy" id="128206"/>
    <lineage>
        <taxon>Eukaryota</taxon>
        <taxon>Viridiplantae</taxon>
        <taxon>Streptophyta</taxon>
        <taxon>Embryophyta</taxon>
        <taxon>Bryophyta</taxon>
        <taxon>Sphagnophytina</taxon>
        <taxon>Sphagnopsida</taxon>
        <taxon>Sphagnales</taxon>
        <taxon>Sphagnaceae</taxon>
        <taxon>Sphagnum</taxon>
    </lineage>
</organism>
<dbReference type="EMBL" id="OZ020096">
    <property type="protein sequence ID" value="CAK9256387.1"/>
    <property type="molecule type" value="Genomic_DNA"/>
</dbReference>
<accession>A0ABP0VPL2</accession>
<protein>
    <submittedName>
        <fullName evidence="1">Uncharacterized protein</fullName>
    </submittedName>
</protein>
<dbReference type="Proteomes" id="UP001497444">
    <property type="component" value="Chromosome 1"/>
</dbReference>
<gene>
    <name evidence="1" type="ORF">CSSPJE1EN1_LOCUS1865</name>
</gene>
<evidence type="ECO:0000313" key="2">
    <source>
        <dbReference type="Proteomes" id="UP001497444"/>
    </source>
</evidence>
<name>A0ABP0VPL2_9BRYO</name>
<evidence type="ECO:0000313" key="1">
    <source>
        <dbReference type="EMBL" id="CAK9256387.1"/>
    </source>
</evidence>
<keyword evidence="2" id="KW-1185">Reference proteome</keyword>
<sequence length="66" mass="7754">MDHQPLKFLTKSNYHTRKLVKMDIESKGNHVLNIHEDAIAIIYLQVGEIPIRLIPKERDQIVHRAK</sequence>
<reference evidence="1 2" key="1">
    <citation type="submission" date="2024-02" db="EMBL/GenBank/DDBJ databases">
        <authorList>
            <consortium name="ELIXIR-Norway"/>
            <consortium name="Elixir Norway"/>
        </authorList>
    </citation>
    <scope>NUCLEOTIDE SEQUENCE [LARGE SCALE GENOMIC DNA]</scope>
</reference>
<proteinExistence type="predicted"/>